<dbReference type="OrthoDB" id="37659at2759"/>
<dbReference type="Pfam" id="PF20174">
    <property type="entry name" value="DUF6540"/>
    <property type="match status" value="1"/>
</dbReference>
<accession>A0A7S9PWW7</accession>
<evidence type="ECO:0000313" key="2">
    <source>
        <dbReference type="Proteomes" id="UP000594364"/>
    </source>
</evidence>
<sequence>MPTIVYVAIYRVYDDRDPNHWAIYLSNSKKGDVILQVNDDKGGVGYYVDTPLHNKEPQSSVRHKESFAVGQISCSDHEKAVAAILDTPVDNQSETWNCQSWVKEALNSLKEAELFKWTIL</sequence>
<keyword evidence="2" id="KW-1185">Reference proteome</keyword>
<protein>
    <submittedName>
        <fullName evidence="1">Uncharacterized protein</fullName>
    </submittedName>
</protein>
<reference evidence="1 2" key="1">
    <citation type="journal article" date="2018" name="PLoS Genet.">
        <title>Repeat elements organise 3D genome structure and mediate transcription in the filamentous fungus Epichloe festucae.</title>
        <authorList>
            <person name="Winter D.J."/>
            <person name="Ganley A.R.D."/>
            <person name="Young C.A."/>
            <person name="Liachko I."/>
            <person name="Schardl C.L."/>
            <person name="Dupont P.Y."/>
            <person name="Berry D."/>
            <person name="Ram A."/>
            <person name="Scott B."/>
            <person name="Cox M.P."/>
        </authorList>
    </citation>
    <scope>NUCLEOTIDE SEQUENCE [LARGE SCALE GENOMIC DNA]</scope>
    <source>
        <strain evidence="1 2">Fl1</strain>
    </source>
</reference>
<dbReference type="InterPro" id="IPR046670">
    <property type="entry name" value="DUF6540"/>
</dbReference>
<organism evidence="1 2">
    <name type="scientific">Epichloe festucae (strain Fl1)</name>
    <dbReference type="NCBI Taxonomy" id="877507"/>
    <lineage>
        <taxon>Eukaryota</taxon>
        <taxon>Fungi</taxon>
        <taxon>Dikarya</taxon>
        <taxon>Ascomycota</taxon>
        <taxon>Pezizomycotina</taxon>
        <taxon>Sordariomycetes</taxon>
        <taxon>Hypocreomycetidae</taxon>
        <taxon>Hypocreales</taxon>
        <taxon>Clavicipitaceae</taxon>
        <taxon>Epichloe</taxon>
    </lineage>
</organism>
<name>A0A7S9PWW7_EPIFF</name>
<dbReference type="AlphaFoldDB" id="A0A7S9PWW7"/>
<dbReference type="EMBL" id="CP031388">
    <property type="protein sequence ID" value="QPH05549.1"/>
    <property type="molecule type" value="Genomic_DNA"/>
</dbReference>
<dbReference type="Proteomes" id="UP000594364">
    <property type="component" value="Chromosome 4"/>
</dbReference>
<proteinExistence type="predicted"/>
<evidence type="ECO:0000313" key="1">
    <source>
        <dbReference type="EMBL" id="QPH05549.1"/>
    </source>
</evidence>
<gene>
    <name evidence="1" type="ORF">C2857_003410</name>
</gene>